<dbReference type="PANTHER" id="PTHR15615:SF36">
    <property type="entry name" value="PHO85 CYCLIN-5"/>
    <property type="match status" value="1"/>
</dbReference>
<comment type="caution">
    <text evidence="2">The sequence shown here is derived from an EMBL/GenBank/DDBJ whole genome shotgun (WGS) entry which is preliminary data.</text>
</comment>
<feature type="compositionally biased region" description="Low complexity" evidence="1">
    <location>
        <begin position="148"/>
        <end position="166"/>
    </location>
</feature>
<dbReference type="InterPro" id="IPR013922">
    <property type="entry name" value="Cyclin_PHO80-like"/>
</dbReference>
<dbReference type="GO" id="GO:0016538">
    <property type="term" value="F:cyclin-dependent protein serine/threonine kinase regulator activity"/>
    <property type="evidence" value="ECO:0007669"/>
    <property type="project" value="TreeGrafter"/>
</dbReference>
<evidence type="ECO:0000256" key="1">
    <source>
        <dbReference type="SAM" id="MobiDB-lite"/>
    </source>
</evidence>
<accession>A0AAW0A501</accession>
<reference evidence="2 3" key="1">
    <citation type="journal article" date="2024" name="J Genomics">
        <title>Draft genome sequencing and assembly of Favolaschia claudopus CIRM-BRFM 2984 isolated from oak limbs.</title>
        <authorList>
            <person name="Navarro D."/>
            <person name="Drula E."/>
            <person name="Chaduli D."/>
            <person name="Cazenave R."/>
            <person name="Ahrendt S."/>
            <person name="Wang J."/>
            <person name="Lipzen A."/>
            <person name="Daum C."/>
            <person name="Barry K."/>
            <person name="Grigoriev I.V."/>
            <person name="Favel A."/>
            <person name="Rosso M.N."/>
            <person name="Martin F."/>
        </authorList>
    </citation>
    <scope>NUCLEOTIDE SEQUENCE [LARGE SCALE GENOMIC DNA]</scope>
    <source>
        <strain evidence="2 3">CIRM-BRFM 2984</strain>
    </source>
</reference>
<dbReference type="GO" id="GO:0000307">
    <property type="term" value="C:cyclin-dependent protein kinase holoenzyme complex"/>
    <property type="evidence" value="ECO:0007669"/>
    <property type="project" value="TreeGrafter"/>
</dbReference>
<dbReference type="EMBL" id="JAWWNJ010000084">
    <property type="protein sequence ID" value="KAK7001176.1"/>
    <property type="molecule type" value="Genomic_DNA"/>
</dbReference>
<protein>
    <submittedName>
        <fullName evidence="2">Uncharacterized protein</fullName>
    </submittedName>
</protein>
<dbReference type="Gene3D" id="1.10.472.10">
    <property type="entry name" value="Cyclin-like"/>
    <property type="match status" value="1"/>
</dbReference>
<name>A0AAW0A501_9AGAR</name>
<feature type="region of interest" description="Disordered" evidence="1">
    <location>
        <begin position="501"/>
        <end position="549"/>
    </location>
</feature>
<dbReference type="GO" id="GO:0005634">
    <property type="term" value="C:nucleus"/>
    <property type="evidence" value="ECO:0007669"/>
    <property type="project" value="TreeGrafter"/>
</dbReference>
<keyword evidence="3" id="KW-1185">Reference proteome</keyword>
<evidence type="ECO:0000313" key="3">
    <source>
        <dbReference type="Proteomes" id="UP001362999"/>
    </source>
</evidence>
<dbReference type="GO" id="GO:0019901">
    <property type="term" value="F:protein kinase binding"/>
    <property type="evidence" value="ECO:0007669"/>
    <property type="project" value="InterPro"/>
</dbReference>
<dbReference type="AlphaFoldDB" id="A0AAW0A501"/>
<feature type="compositionally biased region" description="Polar residues" evidence="1">
    <location>
        <begin position="537"/>
        <end position="549"/>
    </location>
</feature>
<dbReference type="CDD" id="cd20557">
    <property type="entry name" value="CYCLIN_ScPCL1-like"/>
    <property type="match status" value="1"/>
</dbReference>
<gene>
    <name evidence="2" type="ORF">R3P38DRAFT_2559274</name>
</gene>
<proteinExistence type="predicted"/>
<evidence type="ECO:0000313" key="2">
    <source>
        <dbReference type="EMBL" id="KAK7001176.1"/>
    </source>
</evidence>
<sequence>MHSIHTLPHRAQPATRSRVRWQPYNASAAASTSSLSSRSPSISYLNIPTTSVSPSPTPKPIPLCARERLKAQTPRNPSNPARENKSTYATGLVDQAVKSLCEIWCRQDIPNVILTSSKAAVGSELPIPPPSPPSHRRNAQLPPTSPFARTRPPSPLSSSTTLDDSRADATALQNDQDLGNRSNLVPIKGFVHEVLRRSRTSGAVLQTALCYLEAIRPKVPELLLIVKERSGQGGVAEFDSELRVTPATAAELELEAQLSRTEFDTPAVWHNGEDVRDTVHVCDNEEMACTAPPSSITTLAQDATFLAQQQDSNIDTESTPLPSPLLCPRRAFLASLILASKFTQDTCYSNRAWAKLSGLPAREISQCERALGDALNWRLWVGKTPLTSQSNEVTTPIPTPAPVATGRPVVRSGYKATLNLPETNTAFLVRTEKKDRNTAIVAVSSPVATGPALTRGLRRSSTIPADAFAEQDRIRDLMPAAPRYKPIWIGEKHQLSFSNITQQDQDMDSPEFNVAVSPCSPSRTTSSSSPIPPTPGLSYSPSTESSSGDRTIQMSTFMDDNMAPLSQDTVMVAGGSEASSSHWGVPMSGVPFEAASSSDQTSAYATAAFLDLPAKLPYRHISLSGKGQALGGTWPWSDGGEDCASAGLPPRVSC</sequence>
<organism evidence="2 3">
    <name type="scientific">Favolaschia claudopus</name>
    <dbReference type="NCBI Taxonomy" id="2862362"/>
    <lineage>
        <taxon>Eukaryota</taxon>
        <taxon>Fungi</taxon>
        <taxon>Dikarya</taxon>
        <taxon>Basidiomycota</taxon>
        <taxon>Agaricomycotina</taxon>
        <taxon>Agaricomycetes</taxon>
        <taxon>Agaricomycetidae</taxon>
        <taxon>Agaricales</taxon>
        <taxon>Marasmiineae</taxon>
        <taxon>Mycenaceae</taxon>
        <taxon>Favolaschia</taxon>
    </lineage>
</organism>
<dbReference type="Proteomes" id="UP001362999">
    <property type="component" value="Unassembled WGS sequence"/>
</dbReference>
<feature type="region of interest" description="Disordered" evidence="1">
    <location>
        <begin position="122"/>
        <end position="166"/>
    </location>
</feature>
<dbReference type="PANTHER" id="PTHR15615">
    <property type="match status" value="1"/>
</dbReference>
<feature type="compositionally biased region" description="Low complexity" evidence="1">
    <location>
        <begin position="517"/>
        <end position="529"/>
    </location>
</feature>